<protein>
    <submittedName>
        <fullName evidence="1">Uncharacterized protein</fullName>
    </submittedName>
</protein>
<proteinExistence type="predicted"/>
<name>A0A251VS77_HELAN</name>
<evidence type="ECO:0000313" key="1">
    <source>
        <dbReference type="EMBL" id="OTG38457.1"/>
    </source>
</evidence>
<evidence type="ECO:0000313" key="2">
    <source>
        <dbReference type="Proteomes" id="UP000215914"/>
    </source>
</evidence>
<accession>A0A251VS77</accession>
<dbReference type="EMBL" id="CM007890">
    <property type="protein sequence ID" value="OTG38457.1"/>
    <property type="molecule type" value="Genomic_DNA"/>
</dbReference>
<dbReference type="InParanoid" id="A0A251VS77"/>
<sequence length="84" mass="9829">MESRPNGNGFGFLGFCPCRRHRRHTKWTPQVLLALWDPCNRRTRLIYLHKSYVNILILDGGRRRKQCLLFCEINSIKAESIAKG</sequence>
<gene>
    <name evidence="1" type="ORF">HannXRQ_Chr01g0029931</name>
</gene>
<keyword evidence="2" id="KW-1185">Reference proteome</keyword>
<reference evidence="2" key="1">
    <citation type="journal article" date="2017" name="Nature">
        <title>The sunflower genome provides insights into oil metabolism, flowering and Asterid evolution.</title>
        <authorList>
            <person name="Badouin H."/>
            <person name="Gouzy J."/>
            <person name="Grassa C.J."/>
            <person name="Murat F."/>
            <person name="Staton S.E."/>
            <person name="Cottret L."/>
            <person name="Lelandais-Briere C."/>
            <person name="Owens G.L."/>
            <person name="Carrere S."/>
            <person name="Mayjonade B."/>
            <person name="Legrand L."/>
            <person name="Gill N."/>
            <person name="Kane N.C."/>
            <person name="Bowers J.E."/>
            <person name="Hubner S."/>
            <person name="Bellec A."/>
            <person name="Berard A."/>
            <person name="Berges H."/>
            <person name="Blanchet N."/>
            <person name="Boniface M.C."/>
            <person name="Brunel D."/>
            <person name="Catrice O."/>
            <person name="Chaidir N."/>
            <person name="Claudel C."/>
            <person name="Donnadieu C."/>
            <person name="Faraut T."/>
            <person name="Fievet G."/>
            <person name="Helmstetter N."/>
            <person name="King M."/>
            <person name="Knapp S.J."/>
            <person name="Lai Z."/>
            <person name="Le Paslier M.C."/>
            <person name="Lippi Y."/>
            <person name="Lorenzon L."/>
            <person name="Mandel J.R."/>
            <person name="Marage G."/>
            <person name="Marchand G."/>
            <person name="Marquand E."/>
            <person name="Bret-Mestries E."/>
            <person name="Morien E."/>
            <person name="Nambeesan S."/>
            <person name="Nguyen T."/>
            <person name="Pegot-Espagnet P."/>
            <person name="Pouilly N."/>
            <person name="Raftis F."/>
            <person name="Sallet E."/>
            <person name="Schiex T."/>
            <person name="Thomas J."/>
            <person name="Vandecasteele C."/>
            <person name="Vares D."/>
            <person name="Vear F."/>
            <person name="Vautrin S."/>
            <person name="Crespi M."/>
            <person name="Mangin B."/>
            <person name="Burke J.M."/>
            <person name="Salse J."/>
            <person name="Munos S."/>
            <person name="Vincourt P."/>
            <person name="Rieseberg L.H."/>
            <person name="Langlade N.B."/>
        </authorList>
    </citation>
    <scope>NUCLEOTIDE SEQUENCE [LARGE SCALE GENOMIC DNA]</scope>
    <source>
        <strain evidence="2">cv. SF193</strain>
    </source>
</reference>
<organism evidence="1 2">
    <name type="scientific">Helianthus annuus</name>
    <name type="common">Common sunflower</name>
    <dbReference type="NCBI Taxonomy" id="4232"/>
    <lineage>
        <taxon>Eukaryota</taxon>
        <taxon>Viridiplantae</taxon>
        <taxon>Streptophyta</taxon>
        <taxon>Embryophyta</taxon>
        <taxon>Tracheophyta</taxon>
        <taxon>Spermatophyta</taxon>
        <taxon>Magnoliopsida</taxon>
        <taxon>eudicotyledons</taxon>
        <taxon>Gunneridae</taxon>
        <taxon>Pentapetalae</taxon>
        <taxon>asterids</taxon>
        <taxon>campanulids</taxon>
        <taxon>Asterales</taxon>
        <taxon>Asteraceae</taxon>
        <taxon>Asteroideae</taxon>
        <taxon>Heliantheae alliance</taxon>
        <taxon>Heliantheae</taxon>
        <taxon>Helianthus</taxon>
    </lineage>
</organism>
<dbReference type="Proteomes" id="UP000215914">
    <property type="component" value="Chromosome 1"/>
</dbReference>
<dbReference type="AlphaFoldDB" id="A0A251VS77"/>